<dbReference type="InterPro" id="IPR001680">
    <property type="entry name" value="WD40_rpt"/>
</dbReference>
<dbReference type="PANTHER" id="PTHR19879">
    <property type="entry name" value="TRANSCRIPTION INITIATION FACTOR TFIID"/>
    <property type="match status" value="1"/>
</dbReference>
<accession>A0A507CY61</accession>
<sequence>EKTGLSSLTPTTLDALNTQPVQLAPLPQDPWMVQELDFYLRDDKIDAEPFRDELKKLIKRESASSASAAAESMEGLTNGDEAATVLKGDTPSRETVPQPPPKFTDVKKEVQALRDVREQLLRSSKGGMAEPSISCFTFHNTYDTLTCLTTSPDHSLVCGGFSESYLKVWSLKGDKLRGFKLNANKEVTREVEGSDSKRLVGHAGPVYAARISSDKKFAISCSEDATVRLWSLDSYSNLAVYKGHNFPIWDVDLASNDVYFATSSFDGTSRLWRTDMINPLRVFVGHESDVDCVKFHPNCNYVATGGSDGEVRLWNIQKGNTVRVMRSHTGPVMALAFSEDGKTLASAGEDKTVKLWDLNSGRLIKSLIGHGDTVYSVAFNGAGTQLVSGGADQSVIVWNPNADANEPGMVLKPGGAAYGKPGREKNASPEMVGKFYTKRTPIFNVEYTRSNVVLAYGPFLGSAAAAV</sequence>
<dbReference type="Gene3D" id="2.130.10.10">
    <property type="entry name" value="YVTN repeat-like/Quinoprotein amine dehydrogenase"/>
    <property type="match status" value="2"/>
</dbReference>
<evidence type="ECO:0000313" key="5">
    <source>
        <dbReference type="EMBL" id="TPX44103.1"/>
    </source>
</evidence>
<dbReference type="InterPro" id="IPR020472">
    <property type="entry name" value="WD40_PAC1"/>
</dbReference>
<organism evidence="5 6">
    <name type="scientific">Chytriomyces confervae</name>
    <dbReference type="NCBI Taxonomy" id="246404"/>
    <lineage>
        <taxon>Eukaryota</taxon>
        <taxon>Fungi</taxon>
        <taxon>Fungi incertae sedis</taxon>
        <taxon>Chytridiomycota</taxon>
        <taxon>Chytridiomycota incertae sedis</taxon>
        <taxon>Chytridiomycetes</taxon>
        <taxon>Chytridiales</taxon>
        <taxon>Chytriomycetaceae</taxon>
        <taxon>Chytriomyces</taxon>
    </lineage>
</organism>
<dbReference type="Proteomes" id="UP000320333">
    <property type="component" value="Unassembled WGS sequence"/>
</dbReference>
<dbReference type="EMBL" id="QEAP01001513">
    <property type="protein sequence ID" value="TPX44103.1"/>
    <property type="molecule type" value="Genomic_DNA"/>
</dbReference>
<dbReference type="GO" id="GO:0006367">
    <property type="term" value="P:transcription initiation at RNA polymerase II promoter"/>
    <property type="evidence" value="ECO:0007669"/>
    <property type="project" value="TreeGrafter"/>
</dbReference>
<dbReference type="SMART" id="SM00320">
    <property type="entry name" value="WD40"/>
    <property type="match status" value="6"/>
</dbReference>
<keyword evidence="1 3" id="KW-0853">WD repeat</keyword>
<protein>
    <submittedName>
        <fullName evidence="5">Uncharacterized protein</fullName>
    </submittedName>
</protein>
<dbReference type="STRING" id="246404.A0A507CY61"/>
<dbReference type="GO" id="GO:0016251">
    <property type="term" value="F:RNA polymerase II general transcription initiation factor activity"/>
    <property type="evidence" value="ECO:0007669"/>
    <property type="project" value="TreeGrafter"/>
</dbReference>
<dbReference type="PROSITE" id="PS00678">
    <property type="entry name" value="WD_REPEATS_1"/>
    <property type="match status" value="2"/>
</dbReference>
<name>A0A507CY61_9FUNG</name>
<dbReference type="CDD" id="cd00200">
    <property type="entry name" value="WD40"/>
    <property type="match status" value="1"/>
</dbReference>
<dbReference type="InterPro" id="IPR036322">
    <property type="entry name" value="WD40_repeat_dom_sf"/>
</dbReference>
<comment type="caution">
    <text evidence="5">The sequence shown here is derived from an EMBL/GenBank/DDBJ whole genome shotgun (WGS) entry which is preliminary data.</text>
</comment>
<proteinExistence type="predicted"/>
<feature type="repeat" description="WD" evidence="3">
    <location>
        <begin position="199"/>
        <end position="240"/>
    </location>
</feature>
<dbReference type="PANTHER" id="PTHR19879:SF1">
    <property type="entry name" value="CANNONBALL-RELATED"/>
    <property type="match status" value="1"/>
</dbReference>
<evidence type="ECO:0000313" key="6">
    <source>
        <dbReference type="Proteomes" id="UP000320333"/>
    </source>
</evidence>
<feature type="region of interest" description="Disordered" evidence="4">
    <location>
        <begin position="84"/>
        <end position="103"/>
    </location>
</feature>
<gene>
    <name evidence="5" type="ORF">CcCBS67573_g10427</name>
</gene>
<feature type="repeat" description="WD" evidence="3">
    <location>
        <begin position="367"/>
        <end position="399"/>
    </location>
</feature>
<feature type="repeat" description="WD" evidence="3">
    <location>
        <begin position="325"/>
        <end position="366"/>
    </location>
</feature>
<dbReference type="InterPro" id="IPR015943">
    <property type="entry name" value="WD40/YVTN_repeat-like_dom_sf"/>
</dbReference>
<feature type="repeat" description="WD" evidence="3">
    <location>
        <begin position="283"/>
        <end position="324"/>
    </location>
</feature>
<evidence type="ECO:0000256" key="1">
    <source>
        <dbReference type="ARBA" id="ARBA00022574"/>
    </source>
</evidence>
<dbReference type="GO" id="GO:0005669">
    <property type="term" value="C:transcription factor TFIID complex"/>
    <property type="evidence" value="ECO:0007669"/>
    <property type="project" value="TreeGrafter"/>
</dbReference>
<reference evidence="5 6" key="1">
    <citation type="journal article" date="2019" name="Sci. Rep.">
        <title>Comparative genomics of chytrid fungi reveal insights into the obligate biotrophic and pathogenic lifestyle of Synchytrium endobioticum.</title>
        <authorList>
            <person name="van de Vossenberg B.T.L.H."/>
            <person name="Warris S."/>
            <person name="Nguyen H.D.T."/>
            <person name="van Gent-Pelzer M.P.E."/>
            <person name="Joly D.L."/>
            <person name="van de Geest H.C."/>
            <person name="Bonants P.J.M."/>
            <person name="Smith D.S."/>
            <person name="Levesque C.A."/>
            <person name="van der Lee T.A.J."/>
        </authorList>
    </citation>
    <scope>NUCLEOTIDE SEQUENCE [LARGE SCALE GENOMIC DNA]</scope>
    <source>
        <strain evidence="5 6">CBS 675.73</strain>
    </source>
</reference>
<evidence type="ECO:0000256" key="3">
    <source>
        <dbReference type="PROSITE-ProRule" id="PRU00221"/>
    </source>
</evidence>
<dbReference type="OrthoDB" id="10266330at2759"/>
<keyword evidence="6" id="KW-1185">Reference proteome</keyword>
<dbReference type="PROSITE" id="PS50294">
    <property type="entry name" value="WD_REPEATS_REGION"/>
    <property type="match status" value="5"/>
</dbReference>
<feature type="non-terminal residue" evidence="5">
    <location>
        <position position="1"/>
    </location>
</feature>
<evidence type="ECO:0000256" key="4">
    <source>
        <dbReference type="SAM" id="MobiDB-lite"/>
    </source>
</evidence>
<evidence type="ECO:0000256" key="2">
    <source>
        <dbReference type="ARBA" id="ARBA00022737"/>
    </source>
</evidence>
<feature type="repeat" description="WD" evidence="3">
    <location>
        <begin position="241"/>
        <end position="272"/>
    </location>
</feature>
<dbReference type="Pfam" id="PF00400">
    <property type="entry name" value="WD40"/>
    <property type="match status" value="5"/>
</dbReference>
<dbReference type="AlphaFoldDB" id="A0A507CY61"/>
<keyword evidence="2" id="KW-0677">Repeat</keyword>
<dbReference type="InterPro" id="IPR019775">
    <property type="entry name" value="WD40_repeat_CS"/>
</dbReference>
<dbReference type="PRINTS" id="PR00320">
    <property type="entry name" value="GPROTEINBRPT"/>
</dbReference>
<dbReference type="SUPFAM" id="SSF50978">
    <property type="entry name" value="WD40 repeat-like"/>
    <property type="match status" value="1"/>
</dbReference>
<dbReference type="PROSITE" id="PS50082">
    <property type="entry name" value="WD_REPEATS_2"/>
    <property type="match status" value="5"/>
</dbReference>